<dbReference type="PROSITE" id="PS50043">
    <property type="entry name" value="HTH_LUXR_2"/>
    <property type="match status" value="1"/>
</dbReference>
<dbReference type="Proteomes" id="UP000077381">
    <property type="component" value="Unassembled WGS sequence"/>
</dbReference>
<dbReference type="InterPro" id="IPR027417">
    <property type="entry name" value="P-loop_NTPase"/>
</dbReference>
<dbReference type="STRING" id="1716141.STSP_49490"/>
<dbReference type="InterPro" id="IPR000792">
    <property type="entry name" value="Tscrpt_reg_LuxR_C"/>
</dbReference>
<organism evidence="4 5">
    <name type="scientific">Streptomyces jeddahensis</name>
    <dbReference type="NCBI Taxonomy" id="1716141"/>
    <lineage>
        <taxon>Bacteria</taxon>
        <taxon>Bacillati</taxon>
        <taxon>Actinomycetota</taxon>
        <taxon>Actinomycetes</taxon>
        <taxon>Kitasatosporales</taxon>
        <taxon>Streptomycetaceae</taxon>
        <taxon>Streptomyces</taxon>
    </lineage>
</organism>
<dbReference type="Pfam" id="PF13191">
    <property type="entry name" value="AAA_16"/>
    <property type="match status" value="1"/>
</dbReference>
<dbReference type="GO" id="GO:0006355">
    <property type="term" value="P:regulation of DNA-templated transcription"/>
    <property type="evidence" value="ECO:0007669"/>
    <property type="project" value="InterPro"/>
</dbReference>
<dbReference type="PANTHER" id="PTHR16305:SF35">
    <property type="entry name" value="TRANSCRIPTIONAL ACTIVATOR DOMAIN"/>
    <property type="match status" value="1"/>
</dbReference>
<keyword evidence="1" id="KW-0547">Nucleotide-binding</keyword>
<dbReference type="RefSeq" id="WP_067282005.1">
    <property type="nucleotide sequence ID" value="NZ_LOHS01000102.1"/>
</dbReference>
<dbReference type="InterPro" id="IPR041664">
    <property type="entry name" value="AAA_16"/>
</dbReference>
<dbReference type="SUPFAM" id="SSF48452">
    <property type="entry name" value="TPR-like"/>
    <property type="match status" value="1"/>
</dbReference>
<keyword evidence="5" id="KW-1185">Reference proteome</keyword>
<dbReference type="CDD" id="cd06170">
    <property type="entry name" value="LuxR_C_like"/>
    <property type="match status" value="1"/>
</dbReference>
<dbReference type="GO" id="GO:0005524">
    <property type="term" value="F:ATP binding"/>
    <property type="evidence" value="ECO:0007669"/>
    <property type="project" value="UniProtKB-KW"/>
</dbReference>
<keyword evidence="2" id="KW-0067">ATP-binding</keyword>
<accession>A0A177HMF5</accession>
<dbReference type="Gene3D" id="1.25.40.10">
    <property type="entry name" value="Tetratricopeptide repeat domain"/>
    <property type="match status" value="2"/>
</dbReference>
<dbReference type="SUPFAM" id="SSF52540">
    <property type="entry name" value="P-loop containing nucleoside triphosphate hydrolases"/>
    <property type="match status" value="1"/>
</dbReference>
<comment type="caution">
    <text evidence="4">The sequence shown here is derived from an EMBL/GenBank/DDBJ whole genome shotgun (WGS) entry which is preliminary data.</text>
</comment>
<evidence type="ECO:0000259" key="3">
    <source>
        <dbReference type="PROSITE" id="PS50043"/>
    </source>
</evidence>
<dbReference type="SUPFAM" id="SSF46894">
    <property type="entry name" value="C-terminal effector domain of the bipartite response regulators"/>
    <property type="match status" value="1"/>
</dbReference>
<dbReference type="AlphaFoldDB" id="A0A177HMF5"/>
<dbReference type="PATRIC" id="fig|1716141.3.peg.5196"/>
<name>A0A177HMF5_9ACTN</name>
<evidence type="ECO:0000313" key="5">
    <source>
        <dbReference type="Proteomes" id="UP000077381"/>
    </source>
</evidence>
<dbReference type="InterPro" id="IPR036388">
    <property type="entry name" value="WH-like_DNA-bd_sf"/>
</dbReference>
<evidence type="ECO:0000313" key="4">
    <source>
        <dbReference type="EMBL" id="OAH11780.1"/>
    </source>
</evidence>
<gene>
    <name evidence="4" type="ORF">STSP_49490</name>
</gene>
<proteinExistence type="predicted"/>
<dbReference type="InterPro" id="IPR011990">
    <property type="entry name" value="TPR-like_helical_dom_sf"/>
</dbReference>
<dbReference type="InterPro" id="IPR016032">
    <property type="entry name" value="Sig_transdc_resp-reg_C-effctor"/>
</dbReference>
<dbReference type="GO" id="GO:0003677">
    <property type="term" value="F:DNA binding"/>
    <property type="evidence" value="ECO:0007669"/>
    <property type="project" value="InterPro"/>
</dbReference>
<protein>
    <submittedName>
        <fullName evidence="4">Putative HTH-type transcriptional regulatorc</fullName>
    </submittedName>
</protein>
<evidence type="ECO:0000256" key="1">
    <source>
        <dbReference type="ARBA" id="ARBA00022741"/>
    </source>
</evidence>
<sequence length="958" mass="102266">MSSRWTIHLVGREAELAVLSDSVAQLRAGTGGVVLIEGEPGIGKSSLLAAAAAVGQESGCTVLRGTADQVAHPLPLRLLFDCLEIAQHTPHPRRAEIARFAHARRPDVFLKSAAHAAVAEMLINLVDELCAGSPTVMMLDDVQWADDASLDVCRRLAQAAVHLPLLLVLSFRPVPQEPGLRRLRAALRGPGTKEISLGPLGPDAVLDLVSDVAGAQPGPALVEFAAQASGNPLYVRELVESLVREGVVTVDGHAELRDTSLSSVPRSLAAALDSRLSFVGDSALGMLRAAALLGGEFAVTEVAVLLGRSIFEIAADLQEAAAAGILVDAGQRMGFRHPLIRQALYDGIPTALRLALHRDAARALDGIGGVEPQRVAQQLLAAGLAGDRWTRRWLADTAPVLAARAPHIAAELLRRELDHGVADESERAALSMALAQILVGTGEHEEAALHARQALAGSTEPADRGRMYWVLARALVSGGDNDAAVVTLRQALERPDLPDAWRSRLLASLAMFQRAGSGALEAAEVTARQALEIGESTGDAFATAYALTDLWANHSVQRRHLSALECVDRALGTLNSAGDHADLRAYVLHARIFTLQNLSRWSDAEGALGEARRFLLDNDRADDAMSSVTAAVLMYWLGRWDDTLAELDSVDQSVSAMTYRGLRERGPVWLWHGVAALIAVRRDERAKAGAHLRAGLRQPPVTVADRENTDFLLCARALAAEQSGDPQQALAHLSPLLDRRPGEMTLIHQWLPAFVRLSLAVDDRSAGAAALEACRAEAAAEQVPARATAAADWCAGLHEGDPALLRSAVDHYRAAGVPVELAGALEDLAVVLADRGSTAECKAVLAEAVDLYSGFGAVWDVRRAEARLREYGIRCGVRGARAKRAAHGWDALTPTERKIALLVAAGRSTAEIAQSMFLTRRTTQTHISHILAKLGMRSRVEIAREAFNRDPGAIPTDL</sequence>
<dbReference type="GO" id="GO:0005737">
    <property type="term" value="C:cytoplasm"/>
    <property type="evidence" value="ECO:0007669"/>
    <property type="project" value="TreeGrafter"/>
</dbReference>
<dbReference type="Pfam" id="PF00196">
    <property type="entry name" value="GerE"/>
    <property type="match status" value="1"/>
</dbReference>
<reference evidence="4 5" key="1">
    <citation type="submission" date="2015-12" db="EMBL/GenBank/DDBJ databases">
        <title>Genome sequence of Streptomyces sp. G25.</title>
        <authorList>
            <person name="Poehlein A."/>
            <person name="Roettig A."/>
            <person name="Hiessl S."/>
            <person name="Hauschild P."/>
            <person name="Schauer J."/>
            <person name="Madkour M.H."/>
            <person name="Al-Ansari A.M."/>
            <person name="Almakishah N.H."/>
            <person name="Steinbuechel A."/>
            <person name="Daniel R."/>
        </authorList>
    </citation>
    <scope>NUCLEOTIDE SEQUENCE [LARGE SCALE GENOMIC DNA]</scope>
    <source>
        <strain evidence="5">G25(2015)</strain>
    </source>
</reference>
<dbReference type="SMART" id="SM00421">
    <property type="entry name" value="HTH_LUXR"/>
    <property type="match status" value="1"/>
</dbReference>
<evidence type="ECO:0000256" key="2">
    <source>
        <dbReference type="ARBA" id="ARBA00022840"/>
    </source>
</evidence>
<dbReference type="Gene3D" id="1.10.10.10">
    <property type="entry name" value="Winged helix-like DNA-binding domain superfamily/Winged helix DNA-binding domain"/>
    <property type="match status" value="1"/>
</dbReference>
<dbReference type="GO" id="GO:0004016">
    <property type="term" value="F:adenylate cyclase activity"/>
    <property type="evidence" value="ECO:0007669"/>
    <property type="project" value="TreeGrafter"/>
</dbReference>
<feature type="domain" description="HTH luxR-type" evidence="3">
    <location>
        <begin position="885"/>
        <end position="950"/>
    </location>
</feature>
<dbReference type="PANTHER" id="PTHR16305">
    <property type="entry name" value="TESTICULAR SOLUBLE ADENYLYL CYCLASE"/>
    <property type="match status" value="1"/>
</dbReference>
<dbReference type="EMBL" id="LOHS01000102">
    <property type="protein sequence ID" value="OAH11780.1"/>
    <property type="molecule type" value="Genomic_DNA"/>
</dbReference>
<dbReference type="PRINTS" id="PR00038">
    <property type="entry name" value="HTHLUXR"/>
</dbReference>